<proteinExistence type="inferred from homology"/>
<evidence type="ECO:0000256" key="5">
    <source>
        <dbReference type="ARBA" id="ARBA00019723"/>
    </source>
</evidence>
<dbReference type="Gene3D" id="3.30.960.10">
    <property type="entry name" value="eRF1 domain 1"/>
    <property type="match status" value="1"/>
</dbReference>
<reference evidence="10" key="1">
    <citation type="submission" date="2019-08" db="EMBL/GenBank/DDBJ databases">
        <authorList>
            <person name="Kucharzyk K."/>
            <person name="Murdoch R.W."/>
            <person name="Higgins S."/>
            <person name="Loffler F."/>
        </authorList>
    </citation>
    <scope>NUCLEOTIDE SEQUENCE</scope>
</reference>
<dbReference type="GO" id="GO:0005737">
    <property type="term" value="C:cytoplasm"/>
    <property type="evidence" value="ECO:0007669"/>
    <property type="project" value="UniProtKB-SubCell"/>
</dbReference>
<protein>
    <recommendedName>
        <fullName evidence="5">Peptide chain release factor subunit 1</fullName>
    </recommendedName>
    <alternativeName>
        <fullName evidence="8">Translation termination factor aRF1</fullName>
    </alternativeName>
</protein>
<evidence type="ECO:0000313" key="10">
    <source>
        <dbReference type="EMBL" id="MPL72603.1"/>
    </source>
</evidence>
<dbReference type="HAMAP" id="MF_00424">
    <property type="entry name" value="Rel_fact_arch_1"/>
    <property type="match status" value="1"/>
</dbReference>
<evidence type="ECO:0000256" key="8">
    <source>
        <dbReference type="ARBA" id="ARBA00031168"/>
    </source>
</evidence>
<comment type="subunit">
    <text evidence="4">Heterodimer of two subunits, one of which binds GTP.</text>
</comment>
<evidence type="ECO:0000256" key="6">
    <source>
        <dbReference type="ARBA" id="ARBA00022490"/>
    </source>
</evidence>
<dbReference type="InterPro" id="IPR005141">
    <property type="entry name" value="eRF1_2"/>
</dbReference>
<comment type="function">
    <text evidence="1">Directs the termination of nascent peptide synthesis (translation) in response to the termination codons UAA, UAG and UGA.</text>
</comment>
<keyword evidence="7" id="KW-0648">Protein biosynthesis</keyword>
<dbReference type="GO" id="GO:0003747">
    <property type="term" value="F:translation release factor activity"/>
    <property type="evidence" value="ECO:0007669"/>
    <property type="project" value="InterPro"/>
</dbReference>
<dbReference type="Gene3D" id="3.30.1330.30">
    <property type="match status" value="1"/>
</dbReference>
<dbReference type="Pfam" id="PF03464">
    <property type="entry name" value="eRF1_2"/>
    <property type="match status" value="1"/>
</dbReference>
<dbReference type="InterPro" id="IPR042226">
    <property type="entry name" value="eFR1_2_sf"/>
</dbReference>
<comment type="subcellular location">
    <subcellularLocation>
        <location evidence="2">Cytoplasm</location>
    </subcellularLocation>
</comment>
<evidence type="ECO:0000256" key="1">
    <source>
        <dbReference type="ARBA" id="ARBA00002832"/>
    </source>
</evidence>
<dbReference type="FunFam" id="3.30.420.60:FF:000003">
    <property type="entry name" value="Peptide chain release factor subunit 1"/>
    <property type="match status" value="1"/>
</dbReference>
<dbReference type="SUPFAM" id="SSF55315">
    <property type="entry name" value="L30e-like"/>
    <property type="match status" value="1"/>
</dbReference>
<feature type="domain" description="eRF1/Pelota-like N-terminal" evidence="9">
    <location>
        <begin position="11"/>
        <end position="145"/>
    </location>
</feature>
<dbReference type="Gene3D" id="3.30.420.60">
    <property type="entry name" value="eRF1 domain 2"/>
    <property type="match status" value="1"/>
</dbReference>
<dbReference type="SUPFAM" id="SSF55481">
    <property type="entry name" value="N-terminal domain of eukaryotic peptide chain release factor subunit 1, ERF1"/>
    <property type="match status" value="1"/>
</dbReference>
<dbReference type="InterPro" id="IPR020918">
    <property type="entry name" value="Peptide_chain-rel_aRF1"/>
</dbReference>
<organism evidence="10">
    <name type="scientific">bioreactor metagenome</name>
    <dbReference type="NCBI Taxonomy" id="1076179"/>
    <lineage>
        <taxon>unclassified sequences</taxon>
        <taxon>metagenomes</taxon>
        <taxon>ecological metagenomes</taxon>
    </lineage>
</organism>
<evidence type="ECO:0000259" key="9">
    <source>
        <dbReference type="SMART" id="SM01194"/>
    </source>
</evidence>
<evidence type="ECO:0000256" key="7">
    <source>
        <dbReference type="ARBA" id="ARBA00022917"/>
    </source>
</evidence>
<dbReference type="InterPro" id="IPR005140">
    <property type="entry name" value="eRF1_Pelota-like_N"/>
</dbReference>
<evidence type="ECO:0000256" key="2">
    <source>
        <dbReference type="ARBA" id="ARBA00004496"/>
    </source>
</evidence>
<dbReference type="InterPro" id="IPR005142">
    <property type="entry name" value="eRF1_3"/>
</dbReference>
<dbReference type="InterPro" id="IPR024049">
    <property type="entry name" value="eRF1_1_sf"/>
</dbReference>
<dbReference type="Pfam" id="PF03463">
    <property type="entry name" value="eRF1_1"/>
    <property type="match status" value="1"/>
</dbReference>
<evidence type="ECO:0000256" key="4">
    <source>
        <dbReference type="ARBA" id="ARBA00011520"/>
    </source>
</evidence>
<name>A0A644U045_9ZZZZ</name>
<dbReference type="Pfam" id="PF03465">
    <property type="entry name" value="eRF1_3"/>
    <property type="match status" value="1"/>
</dbReference>
<dbReference type="InterPro" id="IPR004403">
    <property type="entry name" value="Peptide_chain-rel_eRF1/aRF1"/>
</dbReference>
<dbReference type="EMBL" id="VSSQ01000067">
    <property type="protein sequence ID" value="MPL72603.1"/>
    <property type="molecule type" value="Genomic_DNA"/>
</dbReference>
<comment type="caution">
    <text evidence="10">The sequence shown here is derived from an EMBL/GenBank/DDBJ whole genome shotgun (WGS) entry which is preliminary data.</text>
</comment>
<gene>
    <name evidence="10" type="ORF">SDC9_18388</name>
</gene>
<dbReference type="FunFam" id="3.30.960.10:FF:000003">
    <property type="entry name" value="Peptide chain release factor subunit 1"/>
    <property type="match status" value="1"/>
</dbReference>
<dbReference type="Gene3D" id="1.20.5.170">
    <property type="match status" value="1"/>
</dbReference>
<sequence length="428" mass="48096">MAEEHSQHEIEKDEARKRYEFKKSLERLEEKEGSGTELISLYIPPDKQIYDVTAQLRDEYGQCANIKSKQTRSNVQSALSSILARLKYFKTPPPNGMAVFCGAINVGGDKTDLESIIVEPPEVIQTYSYRCSSTFELEPLKAMLDDKYVYGLLVLDRREAYWGFLRGTHIEPINGTHSTVPGKQRKGGQSSVRFERLRLIAIHDFYSKIGERASAAFLAEPNFFEKFKGVLIGGPMPTKEEFAAGNFLHHEVQKRIIGLFDSSYTNEFGLRELVDNAQEALRGVGIMDEKAEMSRFFKELIKENGAAAYGEESVRLNLEAGAVDTLLLSEKLRKLRLTLHCRNCGYEEVKTMQIEAGKKAKDLPHGYCPKCQSPLVLSKEADIIDELTELADASNTRVEIISEDFEEGSMLYSAFGGIAAVLRYPTGM</sequence>
<dbReference type="PANTHER" id="PTHR10113">
    <property type="entry name" value="PEPTIDE CHAIN RELEASE FACTOR SUBUNIT 1"/>
    <property type="match status" value="1"/>
</dbReference>
<dbReference type="InterPro" id="IPR029064">
    <property type="entry name" value="Ribosomal_eL30-like_sf"/>
</dbReference>
<dbReference type="SUPFAM" id="SSF53137">
    <property type="entry name" value="Translational machinery components"/>
    <property type="match status" value="1"/>
</dbReference>
<accession>A0A644U045</accession>
<evidence type="ECO:0000256" key="3">
    <source>
        <dbReference type="ARBA" id="ARBA00005326"/>
    </source>
</evidence>
<dbReference type="AlphaFoldDB" id="A0A644U045"/>
<comment type="similarity">
    <text evidence="3">Belongs to the eukaryotic release factor 1 family.</text>
</comment>
<dbReference type="NCBIfam" id="TIGR03676">
    <property type="entry name" value="aRF1_eRF1"/>
    <property type="match status" value="1"/>
</dbReference>
<keyword evidence="6" id="KW-0963">Cytoplasm</keyword>
<dbReference type="SMART" id="SM01194">
    <property type="entry name" value="eRF1_1"/>
    <property type="match status" value="1"/>
</dbReference>